<feature type="region of interest" description="Disordered" evidence="1">
    <location>
        <begin position="143"/>
        <end position="176"/>
    </location>
</feature>
<feature type="compositionally biased region" description="Low complexity" evidence="1">
    <location>
        <begin position="9"/>
        <end position="20"/>
    </location>
</feature>
<gene>
    <name evidence="2" type="ORF">GPECTOR_45g147</name>
</gene>
<dbReference type="AlphaFoldDB" id="A0A150G8V7"/>
<protein>
    <submittedName>
        <fullName evidence="2">Uncharacterized protein</fullName>
    </submittedName>
</protein>
<sequence length="437" mass="43787">MHGTGNVLGSAAASGGDAAATSDDHLMSLWREKLEHRVTELRHDADILHIILAGDDDTRALFAALCDLLDGSSYDAEVLYGIRTAPVLCASARLRLTLTFAPTECGRLTPQGLDLLRAVGAGQRDPRASDASEFNADAELAAVGSGTGEDGDADGQERVTRGGAGRADALQRPAASASASMSVAAVTATSEDRPAEASRLRRLQQQQQPAARTVVLASVAAKQLLQLGAALPLRCPTMAADVTAALGGLLGQVGQALGSAADALVVLGPAALCPERLPTRLAAAVAAAEAADRSAAASLVAECVAAATSVGSDGAVAVAGFPSPDVLRTLCTETLLTANAVEELNAQASGAVRLIQDDWGAGGDSSGGDGGSGGGGVLAGYVDVHRATKGRCSLAAAAPDSGGAAQQYPALAAPVLLEALSRAEGALAAAARRKQRR</sequence>
<keyword evidence="3" id="KW-1185">Reference proteome</keyword>
<comment type="caution">
    <text evidence="2">The sequence shown here is derived from an EMBL/GenBank/DDBJ whole genome shotgun (WGS) entry which is preliminary data.</text>
</comment>
<evidence type="ECO:0000313" key="2">
    <source>
        <dbReference type="EMBL" id="KXZ46277.1"/>
    </source>
</evidence>
<evidence type="ECO:0000256" key="1">
    <source>
        <dbReference type="SAM" id="MobiDB-lite"/>
    </source>
</evidence>
<accession>A0A150G8V7</accession>
<dbReference type="EMBL" id="LSYV01000046">
    <property type="protein sequence ID" value="KXZ46277.1"/>
    <property type="molecule type" value="Genomic_DNA"/>
</dbReference>
<dbReference type="OrthoDB" id="545951at2759"/>
<name>A0A150G8V7_GONPE</name>
<reference evidence="3" key="1">
    <citation type="journal article" date="2016" name="Nat. Commun.">
        <title>The Gonium pectorale genome demonstrates co-option of cell cycle regulation during the evolution of multicellularity.</title>
        <authorList>
            <person name="Hanschen E.R."/>
            <person name="Marriage T.N."/>
            <person name="Ferris P.J."/>
            <person name="Hamaji T."/>
            <person name="Toyoda A."/>
            <person name="Fujiyama A."/>
            <person name="Neme R."/>
            <person name="Noguchi H."/>
            <person name="Minakuchi Y."/>
            <person name="Suzuki M."/>
            <person name="Kawai-Toyooka H."/>
            <person name="Smith D.R."/>
            <person name="Sparks H."/>
            <person name="Anderson J."/>
            <person name="Bakaric R."/>
            <person name="Luria V."/>
            <person name="Karger A."/>
            <person name="Kirschner M.W."/>
            <person name="Durand P.M."/>
            <person name="Michod R.E."/>
            <person name="Nozaki H."/>
            <person name="Olson B.J."/>
        </authorList>
    </citation>
    <scope>NUCLEOTIDE SEQUENCE [LARGE SCALE GENOMIC DNA]</scope>
    <source>
        <strain evidence="3">NIES-2863</strain>
    </source>
</reference>
<feature type="region of interest" description="Disordered" evidence="1">
    <location>
        <begin position="1"/>
        <end position="20"/>
    </location>
</feature>
<dbReference type="Proteomes" id="UP000075714">
    <property type="component" value="Unassembled WGS sequence"/>
</dbReference>
<organism evidence="2 3">
    <name type="scientific">Gonium pectorale</name>
    <name type="common">Green alga</name>
    <dbReference type="NCBI Taxonomy" id="33097"/>
    <lineage>
        <taxon>Eukaryota</taxon>
        <taxon>Viridiplantae</taxon>
        <taxon>Chlorophyta</taxon>
        <taxon>core chlorophytes</taxon>
        <taxon>Chlorophyceae</taxon>
        <taxon>CS clade</taxon>
        <taxon>Chlamydomonadales</taxon>
        <taxon>Volvocaceae</taxon>
        <taxon>Gonium</taxon>
    </lineage>
</organism>
<evidence type="ECO:0000313" key="3">
    <source>
        <dbReference type="Proteomes" id="UP000075714"/>
    </source>
</evidence>
<proteinExistence type="predicted"/>